<dbReference type="CDD" id="cd17341">
    <property type="entry name" value="MFS_NRT2_like"/>
    <property type="match status" value="1"/>
</dbReference>
<feature type="transmembrane region" description="Helical" evidence="7">
    <location>
        <begin position="258"/>
        <end position="282"/>
    </location>
</feature>
<proteinExistence type="inferred from homology"/>
<evidence type="ECO:0000256" key="7">
    <source>
        <dbReference type="SAM" id="Phobius"/>
    </source>
</evidence>
<sequence length="473" mass="50348">MSTRRLEEPSMTALTDESAARPEAVPRGGRWIDHWDPEDGEFWDRTGRRVAARNLIFSICTEHLGFCVWLLWSIAVLHLADNGTALSVGQTLWLTTVPNLVGALLRIPYTFGPARFGGRNWTVVSGLLLLIPCGLFVFAIANPGLPFWVLLLIAATTGLGGGNFASSMANIAHFYPASKQGLPLGLNAAGGNVGVSVTQLTMPPLIAAFGLIAVGWVWMPLILAAAAGAYFFMNNLTRASRSYTMAEMGRIAARPHTIVMAVLYIATFGSFIGYSFSFGVLIGNQFPEVDASHYIWIGALVGSAARPVGGWLADRFGGTAVTFWNFLGMGLGIVAVWGGVSTGAWALFLGAFLWVFASTGVGNGSTYKMIPAIFRTRAEARAAAAGRAARERAIELARREAAAAIGLISAVGALGGALIQQTFRISVERTGGIAPALIVLAAFYGLCLGLTWAVYMRRVRLGDRRMSLAEAGV</sequence>
<comment type="subcellular location">
    <subcellularLocation>
        <location evidence="1">Membrane</location>
        <topology evidence="1">Multi-pass membrane protein</topology>
    </subcellularLocation>
</comment>
<keyword evidence="4 7" id="KW-1133">Transmembrane helix</keyword>
<feature type="transmembrane region" description="Helical" evidence="7">
    <location>
        <begin position="401"/>
        <end position="420"/>
    </location>
</feature>
<feature type="transmembrane region" description="Helical" evidence="7">
    <location>
        <begin position="121"/>
        <end position="141"/>
    </location>
</feature>
<name>A0ABW3EZQ6_9ACTN</name>
<reference evidence="9" key="1">
    <citation type="journal article" date="2019" name="Int. J. Syst. Evol. Microbiol.">
        <title>The Global Catalogue of Microorganisms (GCM) 10K type strain sequencing project: providing services to taxonomists for standard genome sequencing and annotation.</title>
        <authorList>
            <consortium name="The Broad Institute Genomics Platform"/>
            <consortium name="The Broad Institute Genome Sequencing Center for Infectious Disease"/>
            <person name="Wu L."/>
            <person name="Ma J."/>
        </authorList>
    </citation>
    <scope>NUCLEOTIDE SEQUENCE [LARGE SCALE GENOMIC DNA]</scope>
    <source>
        <strain evidence="9">JCM 31202</strain>
    </source>
</reference>
<feature type="transmembrane region" description="Helical" evidence="7">
    <location>
        <begin position="344"/>
        <end position="367"/>
    </location>
</feature>
<evidence type="ECO:0000256" key="2">
    <source>
        <dbReference type="ARBA" id="ARBA00008432"/>
    </source>
</evidence>
<dbReference type="SUPFAM" id="SSF103473">
    <property type="entry name" value="MFS general substrate transporter"/>
    <property type="match status" value="1"/>
</dbReference>
<accession>A0ABW3EZQ6</accession>
<feature type="transmembrane region" description="Helical" evidence="7">
    <location>
        <begin position="432"/>
        <end position="455"/>
    </location>
</feature>
<evidence type="ECO:0000256" key="3">
    <source>
        <dbReference type="ARBA" id="ARBA00022692"/>
    </source>
</evidence>
<dbReference type="InterPro" id="IPR011701">
    <property type="entry name" value="MFS"/>
</dbReference>
<feature type="transmembrane region" description="Helical" evidence="7">
    <location>
        <begin position="206"/>
        <end position="232"/>
    </location>
</feature>
<comment type="caution">
    <text evidence="8">The sequence shown here is derived from an EMBL/GenBank/DDBJ whole genome shotgun (WGS) entry which is preliminary data.</text>
</comment>
<feature type="transmembrane region" description="Helical" evidence="7">
    <location>
        <begin position="147"/>
        <end position="169"/>
    </location>
</feature>
<evidence type="ECO:0000256" key="6">
    <source>
        <dbReference type="SAM" id="MobiDB-lite"/>
    </source>
</evidence>
<organism evidence="8 9">
    <name type="scientific">Actinomadura sediminis</name>
    <dbReference type="NCBI Taxonomy" id="1038904"/>
    <lineage>
        <taxon>Bacteria</taxon>
        <taxon>Bacillati</taxon>
        <taxon>Actinomycetota</taxon>
        <taxon>Actinomycetes</taxon>
        <taxon>Streptosporangiales</taxon>
        <taxon>Thermomonosporaceae</taxon>
        <taxon>Actinomadura</taxon>
    </lineage>
</organism>
<keyword evidence="9" id="KW-1185">Reference proteome</keyword>
<keyword evidence="5 7" id="KW-0472">Membrane</keyword>
<evidence type="ECO:0000313" key="8">
    <source>
        <dbReference type="EMBL" id="MFD0905973.1"/>
    </source>
</evidence>
<feature type="region of interest" description="Disordered" evidence="6">
    <location>
        <begin position="1"/>
        <end position="30"/>
    </location>
</feature>
<feature type="transmembrane region" description="Helical" evidence="7">
    <location>
        <begin position="320"/>
        <end position="338"/>
    </location>
</feature>
<keyword evidence="3 7" id="KW-0812">Transmembrane</keyword>
<evidence type="ECO:0000256" key="5">
    <source>
        <dbReference type="ARBA" id="ARBA00023136"/>
    </source>
</evidence>
<protein>
    <submittedName>
        <fullName evidence="8">MFS transporter</fullName>
    </submittedName>
</protein>
<feature type="transmembrane region" description="Helical" evidence="7">
    <location>
        <begin position="55"/>
        <end position="80"/>
    </location>
</feature>
<feature type="transmembrane region" description="Helical" evidence="7">
    <location>
        <begin position="181"/>
        <end position="200"/>
    </location>
</feature>
<dbReference type="RefSeq" id="WP_378307411.1">
    <property type="nucleotide sequence ID" value="NZ_JBHTJA010000189.1"/>
</dbReference>
<dbReference type="InterPro" id="IPR036259">
    <property type="entry name" value="MFS_trans_sf"/>
</dbReference>
<dbReference type="PANTHER" id="PTHR23515">
    <property type="entry name" value="HIGH-AFFINITY NITRATE TRANSPORTER 2.3"/>
    <property type="match status" value="1"/>
</dbReference>
<evidence type="ECO:0000313" key="9">
    <source>
        <dbReference type="Proteomes" id="UP001596972"/>
    </source>
</evidence>
<feature type="transmembrane region" description="Helical" evidence="7">
    <location>
        <begin position="92"/>
        <end position="109"/>
    </location>
</feature>
<evidence type="ECO:0000256" key="4">
    <source>
        <dbReference type="ARBA" id="ARBA00022989"/>
    </source>
</evidence>
<comment type="similarity">
    <text evidence="2">Belongs to the major facilitator superfamily. Nitrate/nitrite porter (TC 2.A.1.8) family.</text>
</comment>
<feature type="transmembrane region" description="Helical" evidence="7">
    <location>
        <begin position="294"/>
        <end position="313"/>
    </location>
</feature>
<dbReference type="EMBL" id="JBHTJA010000189">
    <property type="protein sequence ID" value="MFD0905973.1"/>
    <property type="molecule type" value="Genomic_DNA"/>
</dbReference>
<dbReference type="Proteomes" id="UP001596972">
    <property type="component" value="Unassembled WGS sequence"/>
</dbReference>
<gene>
    <name evidence="8" type="ORF">ACFQ11_36755</name>
</gene>
<dbReference type="Pfam" id="PF07690">
    <property type="entry name" value="MFS_1"/>
    <property type="match status" value="1"/>
</dbReference>
<dbReference type="Gene3D" id="1.20.1250.20">
    <property type="entry name" value="MFS general substrate transporter like domains"/>
    <property type="match status" value="1"/>
</dbReference>
<evidence type="ECO:0000256" key="1">
    <source>
        <dbReference type="ARBA" id="ARBA00004141"/>
    </source>
</evidence>
<dbReference type="InterPro" id="IPR044772">
    <property type="entry name" value="NO3_transporter"/>
</dbReference>